<dbReference type="eggNOG" id="ENOG5033E3D">
    <property type="taxonomic scope" value="Bacteria"/>
</dbReference>
<keyword evidence="1" id="KW-1133">Transmembrane helix</keyword>
<feature type="transmembrane region" description="Helical" evidence="1">
    <location>
        <begin position="6"/>
        <end position="27"/>
    </location>
</feature>
<protein>
    <submittedName>
        <fullName evidence="2">Uncharacterized conserved protein</fullName>
    </submittedName>
</protein>
<feature type="transmembrane region" description="Helical" evidence="1">
    <location>
        <begin position="73"/>
        <end position="94"/>
    </location>
</feature>
<gene>
    <name evidence="2" type="ordered locus">Aflv_1381</name>
</gene>
<dbReference type="KEGG" id="afl:Aflv_1381"/>
<organism evidence="2 3">
    <name type="scientific">Anoxybacillus flavithermus (strain DSM 21510 / WK1)</name>
    <dbReference type="NCBI Taxonomy" id="491915"/>
    <lineage>
        <taxon>Bacteria</taxon>
        <taxon>Bacillati</taxon>
        <taxon>Bacillota</taxon>
        <taxon>Bacilli</taxon>
        <taxon>Bacillales</taxon>
        <taxon>Anoxybacillaceae</taxon>
        <taxon>Anoxybacillus</taxon>
    </lineage>
</organism>
<proteinExistence type="predicted"/>
<dbReference type="STRING" id="491915.Aflv_1381"/>
<evidence type="ECO:0000313" key="2">
    <source>
        <dbReference type="EMBL" id="ACJ33749.1"/>
    </source>
</evidence>
<dbReference type="EMBL" id="CP000922">
    <property type="protein sequence ID" value="ACJ33749.1"/>
    <property type="molecule type" value="Genomic_DNA"/>
</dbReference>
<feature type="transmembrane region" description="Helical" evidence="1">
    <location>
        <begin position="39"/>
        <end position="61"/>
    </location>
</feature>
<dbReference type="HOGENOM" id="CLU_1893207_0_0_9"/>
<reference evidence="2 3" key="1">
    <citation type="journal article" date="2008" name="Genome Biol.">
        <title>Encapsulated in silica: genome, proteome and physiology of the thermophilic bacterium Anoxybacillus flavithermus WK1.</title>
        <authorList>
            <person name="Saw J.H."/>
            <person name="Mountain B.W."/>
            <person name="Feng L."/>
            <person name="Omelchenko M.V."/>
            <person name="Hou S."/>
            <person name="Saito J.A."/>
            <person name="Stott M.B."/>
            <person name="Li D."/>
            <person name="Zhao G."/>
            <person name="Wu J."/>
            <person name="Galperin M.Y."/>
            <person name="Koonin E.V."/>
            <person name="Makarova K.S."/>
            <person name="Wolf Y.I."/>
            <person name="Rigden D.J."/>
            <person name="Dunfield P.F."/>
            <person name="Wang L."/>
            <person name="Alam M."/>
        </authorList>
    </citation>
    <scope>NUCLEOTIDE SEQUENCE [LARGE SCALE GENOMIC DNA]</scope>
    <source>
        <strain evidence="3">DSM 21510 / WK1</strain>
    </source>
</reference>
<dbReference type="Proteomes" id="UP000000742">
    <property type="component" value="Chromosome"/>
</dbReference>
<sequence>MGKTMFAFMISSIVGIVAIFCSLFIKFELERLIGRRKKIFLLHFANISITNVVIASAYYVFSGMFETNAHPFYLIYLASLEAMLPIYVVCYLIYEHYEQAKKKYVVSEDKKVLYVKPKYFRKMS</sequence>
<evidence type="ECO:0000256" key="1">
    <source>
        <dbReference type="SAM" id="Phobius"/>
    </source>
</evidence>
<keyword evidence="1" id="KW-0472">Membrane</keyword>
<name>B7GKU3_ANOFW</name>
<evidence type="ECO:0000313" key="3">
    <source>
        <dbReference type="Proteomes" id="UP000000742"/>
    </source>
</evidence>
<dbReference type="AlphaFoldDB" id="B7GKU3"/>
<accession>B7GKU3</accession>
<keyword evidence="1" id="KW-0812">Transmembrane</keyword>